<dbReference type="InterPro" id="IPR000333">
    <property type="entry name" value="TGFB_receptor"/>
</dbReference>
<feature type="transmembrane region" description="Helical" evidence="19">
    <location>
        <begin position="126"/>
        <end position="151"/>
    </location>
</feature>
<feature type="disulfide bond" evidence="18">
    <location>
        <begin position="38"/>
        <end position="62"/>
    </location>
</feature>
<dbReference type="PROSITE" id="PS00108">
    <property type="entry name" value="PROTEIN_KINASE_ST"/>
    <property type="match status" value="1"/>
</dbReference>
<feature type="disulfide bond" evidence="18">
    <location>
        <begin position="99"/>
        <end position="105"/>
    </location>
</feature>
<dbReference type="Pfam" id="PF07714">
    <property type="entry name" value="PK_Tyr_Ser-Thr"/>
    <property type="match status" value="1"/>
</dbReference>
<comment type="subcellular location">
    <subcellularLocation>
        <location evidence="1 19">Membrane</location>
        <topology evidence="1 19">Single-pass type I membrane protein</topology>
    </subcellularLocation>
</comment>
<dbReference type="OrthoDB" id="547665at2759"/>
<dbReference type="Proteomes" id="UP000812440">
    <property type="component" value="Chromosome 9"/>
</dbReference>
<dbReference type="PROSITE" id="PS50011">
    <property type="entry name" value="PROTEIN_KINASE_DOM"/>
    <property type="match status" value="1"/>
</dbReference>
<evidence type="ECO:0000256" key="19">
    <source>
        <dbReference type="RuleBase" id="RU361271"/>
    </source>
</evidence>
<keyword evidence="11 17" id="KW-0067">ATP-binding</keyword>
<comment type="similarity">
    <text evidence="2 19">Belongs to the protein kinase superfamily. TKL Ser/Thr protein kinase family. TGFB receptor subfamily.</text>
</comment>
<dbReference type="InterPro" id="IPR000719">
    <property type="entry name" value="Prot_kinase_dom"/>
</dbReference>
<evidence type="ECO:0000313" key="21">
    <source>
        <dbReference type="EMBL" id="KAG8432156.1"/>
    </source>
</evidence>
<dbReference type="SUPFAM" id="SSF57302">
    <property type="entry name" value="Snake toxin-like"/>
    <property type="match status" value="1"/>
</dbReference>
<dbReference type="AlphaFoldDB" id="A0A8T2IPT2"/>
<dbReference type="InterPro" id="IPR011009">
    <property type="entry name" value="Kinase-like_dom_sf"/>
</dbReference>
<evidence type="ECO:0000256" key="9">
    <source>
        <dbReference type="ARBA" id="ARBA00022741"/>
    </source>
</evidence>
<keyword evidence="3 19" id="KW-0723">Serine/threonine-protein kinase</keyword>
<keyword evidence="14 19" id="KW-0472">Membrane</keyword>
<dbReference type="InterPro" id="IPR008271">
    <property type="entry name" value="Ser/Thr_kinase_AS"/>
</dbReference>
<evidence type="ECO:0000256" key="8">
    <source>
        <dbReference type="ARBA" id="ARBA00022729"/>
    </source>
</evidence>
<dbReference type="InterPro" id="IPR015013">
    <property type="entry name" value="Transforming_GF_b_rcpt_2_ecto"/>
</dbReference>
<evidence type="ECO:0000256" key="2">
    <source>
        <dbReference type="ARBA" id="ARBA00009605"/>
    </source>
</evidence>
<evidence type="ECO:0000256" key="6">
    <source>
        <dbReference type="ARBA" id="ARBA00022692"/>
    </source>
</evidence>
<feature type="disulfide bond" evidence="18">
    <location>
        <begin position="13"/>
        <end position="45"/>
    </location>
</feature>
<name>A0A8T2IPT2_9PIPI</name>
<dbReference type="InterPro" id="IPR017194">
    <property type="entry name" value="Transform_growth_fac-b_typ-2"/>
</dbReference>
<keyword evidence="19" id="KW-0464">Manganese</keyword>
<keyword evidence="7 19" id="KW-0479">Metal-binding</keyword>
<evidence type="ECO:0000256" key="16">
    <source>
        <dbReference type="PIRSR" id="PIRSR037393-1"/>
    </source>
</evidence>
<keyword evidence="9 17" id="KW-0547">Nucleotide-binding</keyword>
<feature type="domain" description="Protein kinase" evidence="20">
    <location>
        <begin position="216"/>
        <end position="514"/>
    </location>
</feature>
<accession>A0A8T2IPT2</accession>
<evidence type="ECO:0000256" key="10">
    <source>
        <dbReference type="ARBA" id="ARBA00022777"/>
    </source>
</evidence>
<dbReference type="GO" id="GO:0005524">
    <property type="term" value="F:ATP binding"/>
    <property type="evidence" value="ECO:0007669"/>
    <property type="project" value="UniProtKB-UniRule"/>
</dbReference>
<dbReference type="SUPFAM" id="SSF56112">
    <property type="entry name" value="Protein kinase-like (PK-like)"/>
    <property type="match status" value="1"/>
</dbReference>
<keyword evidence="18" id="KW-1015">Disulfide bond</keyword>
<reference evidence="21" key="1">
    <citation type="thesis" date="2020" institute="ProQuest LLC" country="789 East Eisenhower Parkway, Ann Arbor, MI, USA">
        <title>Comparative Genomics and Chromosome Evolution.</title>
        <authorList>
            <person name="Mudd A.B."/>
        </authorList>
    </citation>
    <scope>NUCLEOTIDE SEQUENCE</scope>
    <source>
        <strain evidence="21">Female2</strain>
        <tissue evidence="21">Blood</tissue>
    </source>
</reference>
<dbReference type="GO" id="GO:0071363">
    <property type="term" value="P:cellular response to growth factor stimulus"/>
    <property type="evidence" value="ECO:0007669"/>
    <property type="project" value="TreeGrafter"/>
</dbReference>
<dbReference type="Gene3D" id="1.10.510.10">
    <property type="entry name" value="Transferase(Phosphotransferase) domain 1"/>
    <property type="match status" value="1"/>
</dbReference>
<evidence type="ECO:0000256" key="15">
    <source>
        <dbReference type="ARBA" id="ARBA00023170"/>
    </source>
</evidence>
<dbReference type="SMART" id="SM00220">
    <property type="entry name" value="S_TKc"/>
    <property type="match status" value="1"/>
</dbReference>
<dbReference type="PRINTS" id="PR00653">
    <property type="entry name" value="ACTIVIN2R"/>
</dbReference>
<feature type="binding site" evidence="17">
    <location>
        <position position="249"/>
    </location>
    <ligand>
        <name>ATP</name>
        <dbReference type="ChEBI" id="CHEBI:30616"/>
    </ligand>
</feature>
<keyword evidence="13 19" id="KW-1133">Transmembrane helix</keyword>
<protein>
    <recommendedName>
        <fullName evidence="19">Serine/threonine-protein kinase receptor</fullName>
        <ecNumber evidence="19">2.7.11.30</ecNumber>
    </recommendedName>
</protein>
<dbReference type="PANTHER" id="PTHR23255">
    <property type="entry name" value="TRANSFORMING GROWTH FACTOR-BETA RECEPTOR TYPE I AND II"/>
    <property type="match status" value="1"/>
</dbReference>
<feature type="disulfide bond" evidence="18">
    <location>
        <begin position="23"/>
        <end position="28"/>
    </location>
</feature>
<dbReference type="Gene3D" id="2.10.60.10">
    <property type="entry name" value="CD59"/>
    <property type="match status" value="1"/>
</dbReference>
<dbReference type="PIRSF" id="PIRSF037393">
    <property type="entry name" value="TGFRII"/>
    <property type="match status" value="1"/>
</dbReference>
<comment type="catalytic activity">
    <reaction evidence="19">
        <text>L-threonyl-[receptor-protein] + ATP = O-phospho-L-threonyl-[receptor-protein] + ADP + H(+)</text>
        <dbReference type="Rhea" id="RHEA:44880"/>
        <dbReference type="Rhea" id="RHEA-COMP:11024"/>
        <dbReference type="Rhea" id="RHEA-COMP:11025"/>
        <dbReference type="ChEBI" id="CHEBI:15378"/>
        <dbReference type="ChEBI" id="CHEBI:30013"/>
        <dbReference type="ChEBI" id="CHEBI:30616"/>
        <dbReference type="ChEBI" id="CHEBI:61977"/>
        <dbReference type="ChEBI" id="CHEBI:456216"/>
        <dbReference type="EC" id="2.7.11.30"/>
    </reaction>
</comment>
<keyword evidence="8" id="KW-0732">Signal</keyword>
<evidence type="ECO:0000256" key="14">
    <source>
        <dbReference type="ARBA" id="ARBA00023136"/>
    </source>
</evidence>
<evidence type="ECO:0000256" key="1">
    <source>
        <dbReference type="ARBA" id="ARBA00004479"/>
    </source>
</evidence>
<keyword evidence="15 19" id="KW-0675">Receptor</keyword>
<dbReference type="GO" id="GO:0005026">
    <property type="term" value="F:transforming growth factor beta receptor activity, type II"/>
    <property type="evidence" value="ECO:0007669"/>
    <property type="project" value="InterPro"/>
</dbReference>
<keyword evidence="5 19" id="KW-0808">Transferase</keyword>
<feature type="disulfide bond" evidence="18">
    <location>
        <begin position="82"/>
        <end position="97"/>
    </location>
</feature>
<keyword evidence="10 19" id="KW-0418">Kinase</keyword>
<sequence length="528" mass="59530">MAASHSNKRTNVCKWCDKSYPVCDKGICITNCSLTSYCENAEEICVSIWKQDNGTIHLSTRCHHPLLLLENILVPDYNTSLCAMRPVPSVTGQLYVCGCTEEQECNDRLIFYNESNGVSLFQSRDVIPVAAISLLPPFLLAVTVTVLFYLYRTQVNGRMSKSCPIKARRHPGELLDPGGSDHYNCRLASVLMSDSHCEISPARANSINHNTELLPIELDQPVGKGRFAEVWRAKLKHNSSGHHEMVSVKIFPQQEFSSWKNESWIFADANLKHENVLQFITAEERGFGLQTEYWIITAYHAKGNLKDFLARHVLGWATFLKMARSIVNGVVHLHSDYTPCGSMKVAVAHRDIKSTNILVNHDWECVLCDFGIAVRLDPNLTAEDFANSGQVGTARYMAPEVLESRVNLEDPESFKQMDVYSLALVLWELASRCEASGEVRGYELPFGSNVREHPCVDTMRDVVLHSRVRPEIPDTWRSHPGLNILSDTIMECWDHDPEARLTAHCVAERFHLMAQMDCYSINSNTAID</sequence>
<evidence type="ECO:0000313" key="22">
    <source>
        <dbReference type="Proteomes" id="UP000812440"/>
    </source>
</evidence>
<feature type="binding site" evidence="17">
    <location>
        <begin position="222"/>
        <end position="230"/>
    </location>
    <ligand>
        <name>ATP</name>
        <dbReference type="ChEBI" id="CHEBI:30616"/>
    </ligand>
</feature>
<dbReference type="EC" id="2.7.11.30" evidence="19"/>
<evidence type="ECO:0000256" key="4">
    <source>
        <dbReference type="ARBA" id="ARBA00022604"/>
    </source>
</evidence>
<evidence type="ECO:0000256" key="5">
    <source>
        <dbReference type="ARBA" id="ARBA00022679"/>
    </source>
</evidence>
<proteinExistence type="inferred from homology"/>
<dbReference type="GO" id="GO:0046872">
    <property type="term" value="F:metal ion binding"/>
    <property type="evidence" value="ECO:0007669"/>
    <property type="project" value="UniProtKB-KW"/>
</dbReference>
<dbReference type="Gene3D" id="3.30.200.20">
    <property type="entry name" value="Phosphorylase Kinase, domain 1"/>
    <property type="match status" value="1"/>
</dbReference>
<dbReference type="InterPro" id="IPR045860">
    <property type="entry name" value="Snake_toxin-like_sf"/>
</dbReference>
<dbReference type="CDD" id="cd14055">
    <property type="entry name" value="STKc_TGFbR2_like"/>
    <property type="match status" value="1"/>
</dbReference>
<gene>
    <name evidence="21" type="ORF">GDO86_016698</name>
</gene>
<keyword evidence="4" id="KW-0341">Growth regulation</keyword>
<keyword evidence="6 19" id="KW-0812">Transmembrane</keyword>
<dbReference type="FunFam" id="3.30.200.20:FF:000213">
    <property type="entry name" value="TGF-beta receptor type-2"/>
    <property type="match status" value="1"/>
</dbReference>
<dbReference type="Pfam" id="PF08917">
    <property type="entry name" value="ecTbetaR2"/>
    <property type="match status" value="1"/>
</dbReference>
<evidence type="ECO:0000256" key="3">
    <source>
        <dbReference type="ARBA" id="ARBA00022527"/>
    </source>
</evidence>
<evidence type="ECO:0000256" key="13">
    <source>
        <dbReference type="ARBA" id="ARBA00022989"/>
    </source>
</evidence>
<keyword evidence="22" id="KW-1185">Reference proteome</keyword>
<comment type="caution">
    <text evidence="21">The sequence shown here is derived from an EMBL/GenBank/DDBJ whole genome shotgun (WGS) entry which is preliminary data.</text>
</comment>
<feature type="disulfide bond" evidence="18">
    <location>
        <begin position="16"/>
        <end position="32"/>
    </location>
</feature>
<dbReference type="EMBL" id="JAACNH010000009">
    <property type="protein sequence ID" value="KAG8432156.1"/>
    <property type="molecule type" value="Genomic_DNA"/>
</dbReference>
<evidence type="ECO:0000256" key="7">
    <source>
        <dbReference type="ARBA" id="ARBA00022723"/>
    </source>
</evidence>
<dbReference type="GO" id="GO:0005886">
    <property type="term" value="C:plasma membrane"/>
    <property type="evidence" value="ECO:0007669"/>
    <property type="project" value="TreeGrafter"/>
</dbReference>
<dbReference type="InterPro" id="IPR001245">
    <property type="entry name" value="Ser-Thr/Tyr_kinase_cat_dom"/>
</dbReference>
<dbReference type="FunFam" id="1.10.510.10:FF:000260">
    <property type="entry name" value="TGF-beta receptor type-2"/>
    <property type="match status" value="1"/>
</dbReference>
<evidence type="ECO:0000256" key="12">
    <source>
        <dbReference type="ARBA" id="ARBA00022842"/>
    </source>
</evidence>
<organism evidence="21 22">
    <name type="scientific">Hymenochirus boettgeri</name>
    <name type="common">Congo dwarf clawed frog</name>
    <dbReference type="NCBI Taxonomy" id="247094"/>
    <lineage>
        <taxon>Eukaryota</taxon>
        <taxon>Metazoa</taxon>
        <taxon>Chordata</taxon>
        <taxon>Craniata</taxon>
        <taxon>Vertebrata</taxon>
        <taxon>Euteleostomi</taxon>
        <taxon>Amphibia</taxon>
        <taxon>Batrachia</taxon>
        <taxon>Anura</taxon>
        <taxon>Pipoidea</taxon>
        <taxon>Pipidae</taxon>
        <taxon>Pipinae</taxon>
        <taxon>Hymenochirus</taxon>
    </lineage>
</organism>
<feature type="active site" description="Proton acceptor" evidence="16">
    <location>
        <position position="351"/>
    </location>
</feature>
<evidence type="ECO:0000259" key="20">
    <source>
        <dbReference type="PROSITE" id="PS50011"/>
    </source>
</evidence>
<dbReference type="CDD" id="cd23538">
    <property type="entry name" value="TFP_LU_ECD_TGFR2"/>
    <property type="match status" value="1"/>
</dbReference>
<evidence type="ECO:0000256" key="17">
    <source>
        <dbReference type="PIRSR" id="PIRSR037393-2"/>
    </source>
</evidence>
<evidence type="ECO:0000256" key="18">
    <source>
        <dbReference type="PIRSR" id="PIRSR037393-3"/>
    </source>
</evidence>
<evidence type="ECO:0000256" key="11">
    <source>
        <dbReference type="ARBA" id="ARBA00022840"/>
    </source>
</evidence>
<comment type="cofactor">
    <cofactor evidence="19">
        <name>Mg(2+)</name>
        <dbReference type="ChEBI" id="CHEBI:18420"/>
    </cofactor>
    <cofactor evidence="19">
        <name>Mn(2+)</name>
        <dbReference type="ChEBI" id="CHEBI:29035"/>
    </cofactor>
</comment>
<keyword evidence="12 19" id="KW-0460">Magnesium</keyword>
<dbReference type="PANTHER" id="PTHR23255:SF51">
    <property type="entry name" value="TGF-BETA RECEPTOR TYPE-2"/>
    <property type="match status" value="1"/>
</dbReference>
<dbReference type="GO" id="GO:0043235">
    <property type="term" value="C:receptor complex"/>
    <property type="evidence" value="ECO:0007669"/>
    <property type="project" value="InterPro"/>
</dbReference>
<dbReference type="GO" id="GO:0007507">
    <property type="term" value="P:heart development"/>
    <property type="evidence" value="ECO:0007669"/>
    <property type="project" value="TreeGrafter"/>
</dbReference>